<evidence type="ECO:0000256" key="7">
    <source>
        <dbReference type="ARBA" id="ARBA00023239"/>
    </source>
</evidence>
<dbReference type="CDD" id="cd01288">
    <property type="entry name" value="FabZ"/>
    <property type="match status" value="1"/>
</dbReference>
<dbReference type="AlphaFoldDB" id="A0A242MIB3"/>
<dbReference type="NCBIfam" id="TIGR01750">
    <property type="entry name" value="fabZ"/>
    <property type="match status" value="1"/>
</dbReference>
<evidence type="ECO:0000256" key="8">
    <source>
        <dbReference type="ARBA" id="ARBA00025049"/>
    </source>
</evidence>
<dbReference type="PANTHER" id="PTHR30272:SF1">
    <property type="entry name" value="3-HYDROXYACYL-[ACYL-CARRIER-PROTEIN] DEHYDRATASE"/>
    <property type="match status" value="1"/>
</dbReference>
<evidence type="ECO:0000256" key="9">
    <source>
        <dbReference type="HAMAP-Rule" id="MF_00406"/>
    </source>
</evidence>
<comment type="function">
    <text evidence="8 9">Involved in unsaturated fatty acids biosynthesis. Catalyzes the dehydration of short chain beta-hydroxyacyl-ACPs and long chain saturated and unsaturated beta-hydroxyacyl-ACPs.</text>
</comment>
<dbReference type="SUPFAM" id="SSF54637">
    <property type="entry name" value="Thioesterase/thiol ester dehydrase-isomerase"/>
    <property type="match status" value="1"/>
</dbReference>
<dbReference type="EC" id="4.2.1.59" evidence="9"/>
<dbReference type="GO" id="GO:0006633">
    <property type="term" value="P:fatty acid biosynthetic process"/>
    <property type="evidence" value="ECO:0007669"/>
    <property type="project" value="UniProtKB-UniRule"/>
</dbReference>
<dbReference type="Proteomes" id="UP000195221">
    <property type="component" value="Unassembled WGS sequence"/>
</dbReference>
<organism evidence="10 11">
    <name type="scientific">Caballeronia sordidicola</name>
    <name type="common">Burkholderia sordidicola</name>
    <dbReference type="NCBI Taxonomy" id="196367"/>
    <lineage>
        <taxon>Bacteria</taxon>
        <taxon>Pseudomonadati</taxon>
        <taxon>Pseudomonadota</taxon>
        <taxon>Betaproteobacteria</taxon>
        <taxon>Burkholderiales</taxon>
        <taxon>Burkholderiaceae</taxon>
        <taxon>Caballeronia</taxon>
    </lineage>
</organism>
<comment type="caution">
    <text evidence="10">The sequence shown here is derived from an EMBL/GenBank/DDBJ whole genome shotgun (WGS) entry which is preliminary data.</text>
</comment>
<dbReference type="InterPro" id="IPR013114">
    <property type="entry name" value="FabA_FabZ"/>
</dbReference>
<dbReference type="GO" id="GO:0016020">
    <property type="term" value="C:membrane"/>
    <property type="evidence" value="ECO:0007669"/>
    <property type="project" value="GOC"/>
</dbReference>
<evidence type="ECO:0000313" key="11">
    <source>
        <dbReference type="Proteomes" id="UP000195221"/>
    </source>
</evidence>
<comment type="subcellular location">
    <subcellularLocation>
        <location evidence="1 9">Cytoplasm</location>
    </subcellularLocation>
</comment>
<keyword evidence="6 9" id="KW-0443">Lipid metabolism</keyword>
<evidence type="ECO:0000313" key="10">
    <source>
        <dbReference type="EMBL" id="OTP70917.1"/>
    </source>
</evidence>
<keyword evidence="5 9" id="KW-0441">Lipid A biosynthesis</keyword>
<comment type="similarity">
    <text evidence="2 9">Belongs to the thioester dehydratase family. FabZ subfamily.</text>
</comment>
<keyword evidence="7 9" id="KW-0456">Lyase</keyword>
<protein>
    <recommendedName>
        <fullName evidence="9">3-hydroxyacyl-[acyl-carrier-protein] dehydratase FabZ</fullName>
        <ecNumber evidence="9">4.2.1.59</ecNumber>
    </recommendedName>
    <alternativeName>
        <fullName evidence="9">(3R)-hydroxymyristoyl-[acyl-carrier-protein] dehydratase</fullName>
        <shortName evidence="9">(3R)-hydroxymyristoyl-ACP dehydrase</shortName>
    </alternativeName>
    <alternativeName>
        <fullName evidence="9">Beta-hydroxyacyl-ACP dehydratase</fullName>
    </alternativeName>
</protein>
<evidence type="ECO:0000256" key="5">
    <source>
        <dbReference type="ARBA" id="ARBA00022556"/>
    </source>
</evidence>
<feature type="active site" evidence="9">
    <location>
        <position position="73"/>
    </location>
</feature>
<sequence length="171" mass="19131">MSAFSSLSHKPNNGRLQLKMHTVSASLEIHDILAFMPHRYPFSLVDRVLELVPAKRIKALKNVSINDPFFTGHFPRHPIMPAVLILEALAQAAALLTIARELRKPESKHYYFLGIDNARFKRVVEPGDQLILYVSAGRNMRGVWKFDARAEVDGVLAAEANLICSVTDVTV</sequence>
<keyword evidence="4 9" id="KW-0444">Lipid biosynthesis</keyword>
<comment type="catalytic activity">
    <reaction evidence="9">
        <text>a (3R)-hydroxyacyl-[ACP] = a (2E)-enoyl-[ACP] + H2O</text>
        <dbReference type="Rhea" id="RHEA:13097"/>
        <dbReference type="Rhea" id="RHEA-COMP:9925"/>
        <dbReference type="Rhea" id="RHEA-COMP:9945"/>
        <dbReference type="ChEBI" id="CHEBI:15377"/>
        <dbReference type="ChEBI" id="CHEBI:78784"/>
        <dbReference type="ChEBI" id="CHEBI:78827"/>
        <dbReference type="EC" id="4.2.1.59"/>
    </reaction>
</comment>
<dbReference type="InterPro" id="IPR010084">
    <property type="entry name" value="FabZ"/>
</dbReference>
<proteinExistence type="inferred from homology"/>
<dbReference type="PANTHER" id="PTHR30272">
    <property type="entry name" value="3-HYDROXYACYL-[ACYL-CARRIER-PROTEIN] DEHYDRATASE"/>
    <property type="match status" value="1"/>
</dbReference>
<accession>A0A242MIB3</accession>
<dbReference type="GO" id="GO:0005737">
    <property type="term" value="C:cytoplasm"/>
    <property type="evidence" value="ECO:0007669"/>
    <property type="project" value="UniProtKB-SubCell"/>
</dbReference>
<evidence type="ECO:0000256" key="3">
    <source>
        <dbReference type="ARBA" id="ARBA00022490"/>
    </source>
</evidence>
<dbReference type="Gene3D" id="3.10.129.10">
    <property type="entry name" value="Hotdog Thioesterase"/>
    <property type="match status" value="1"/>
</dbReference>
<keyword evidence="3 9" id="KW-0963">Cytoplasm</keyword>
<dbReference type="GO" id="GO:0009245">
    <property type="term" value="P:lipid A biosynthetic process"/>
    <property type="evidence" value="ECO:0007669"/>
    <property type="project" value="UniProtKB-UniRule"/>
</dbReference>
<dbReference type="GO" id="GO:0019171">
    <property type="term" value="F:(3R)-hydroxyacyl-[acyl-carrier-protein] dehydratase activity"/>
    <property type="evidence" value="ECO:0007669"/>
    <property type="project" value="UniProtKB-EC"/>
</dbReference>
<dbReference type="EMBL" id="NBTZ01000103">
    <property type="protein sequence ID" value="OTP70917.1"/>
    <property type="molecule type" value="Genomic_DNA"/>
</dbReference>
<evidence type="ECO:0000256" key="2">
    <source>
        <dbReference type="ARBA" id="ARBA00009174"/>
    </source>
</evidence>
<dbReference type="NCBIfam" id="NF000582">
    <property type="entry name" value="PRK00006.1"/>
    <property type="match status" value="1"/>
</dbReference>
<dbReference type="InterPro" id="IPR029069">
    <property type="entry name" value="HotDog_dom_sf"/>
</dbReference>
<evidence type="ECO:0000256" key="6">
    <source>
        <dbReference type="ARBA" id="ARBA00023098"/>
    </source>
</evidence>
<gene>
    <name evidence="9" type="primary">fabZ</name>
    <name evidence="10" type="ORF">PAMC26577_25605</name>
</gene>
<dbReference type="FunFam" id="3.10.129.10:FF:000001">
    <property type="entry name" value="3-hydroxyacyl-[acyl-carrier-protein] dehydratase FabZ"/>
    <property type="match status" value="1"/>
</dbReference>
<dbReference type="Pfam" id="PF07977">
    <property type="entry name" value="FabA"/>
    <property type="match status" value="1"/>
</dbReference>
<evidence type="ECO:0000256" key="1">
    <source>
        <dbReference type="ARBA" id="ARBA00004496"/>
    </source>
</evidence>
<evidence type="ECO:0000256" key="4">
    <source>
        <dbReference type="ARBA" id="ARBA00022516"/>
    </source>
</evidence>
<reference evidence="10 11" key="1">
    <citation type="submission" date="2017-03" db="EMBL/GenBank/DDBJ databases">
        <title>Genome analysis of strain PAMC 26577.</title>
        <authorList>
            <person name="Oh H.-M."/>
            <person name="Yang J.-A."/>
        </authorList>
    </citation>
    <scope>NUCLEOTIDE SEQUENCE [LARGE SCALE GENOMIC DNA]</scope>
    <source>
        <strain evidence="10 11">PAMC 26577</strain>
    </source>
</reference>
<name>A0A242MIB3_CABSO</name>
<dbReference type="HAMAP" id="MF_00406">
    <property type="entry name" value="FabZ"/>
    <property type="match status" value="1"/>
</dbReference>